<keyword evidence="4" id="KW-0804">Transcription</keyword>
<feature type="region of interest" description="Disordered" evidence="6">
    <location>
        <begin position="160"/>
        <end position="194"/>
    </location>
</feature>
<name>A0A9D4Z3I4_ADICA</name>
<accession>A0A9D4Z3I4</accession>
<keyword evidence="3" id="KW-0805">Transcription regulation</keyword>
<evidence type="ECO:0000313" key="9">
    <source>
        <dbReference type="Proteomes" id="UP000886520"/>
    </source>
</evidence>
<dbReference type="OrthoDB" id="1928390at2759"/>
<comment type="subcellular location">
    <subcellularLocation>
        <location evidence="1">Nucleus</location>
    </subcellularLocation>
</comment>
<evidence type="ECO:0000256" key="2">
    <source>
        <dbReference type="ARBA" id="ARBA00022491"/>
    </source>
</evidence>
<dbReference type="Proteomes" id="UP000886520">
    <property type="component" value="Chromosome 23"/>
</dbReference>
<organism evidence="8 9">
    <name type="scientific">Adiantum capillus-veneris</name>
    <name type="common">Maidenhair fern</name>
    <dbReference type="NCBI Taxonomy" id="13818"/>
    <lineage>
        <taxon>Eukaryota</taxon>
        <taxon>Viridiplantae</taxon>
        <taxon>Streptophyta</taxon>
        <taxon>Embryophyta</taxon>
        <taxon>Tracheophyta</taxon>
        <taxon>Polypodiopsida</taxon>
        <taxon>Polypodiidae</taxon>
        <taxon>Polypodiales</taxon>
        <taxon>Pteridineae</taxon>
        <taxon>Pteridaceae</taxon>
        <taxon>Vittarioideae</taxon>
        <taxon>Adiantum</taxon>
    </lineage>
</organism>
<evidence type="ECO:0000256" key="1">
    <source>
        <dbReference type="ARBA" id="ARBA00004123"/>
    </source>
</evidence>
<dbReference type="InterPro" id="IPR038933">
    <property type="entry name" value="Ovate"/>
</dbReference>
<dbReference type="NCBIfam" id="TIGR01568">
    <property type="entry name" value="A_thal_3678"/>
    <property type="match status" value="1"/>
</dbReference>
<keyword evidence="5" id="KW-0539">Nucleus</keyword>
<dbReference type="GO" id="GO:0045892">
    <property type="term" value="P:negative regulation of DNA-templated transcription"/>
    <property type="evidence" value="ECO:0007669"/>
    <property type="project" value="InterPro"/>
</dbReference>
<dbReference type="PROSITE" id="PS51754">
    <property type="entry name" value="OVATE"/>
    <property type="match status" value="1"/>
</dbReference>
<sequence length="720" mass="81509">MTWGSGVHAESRPEAEFTHLIDFSAAIYVHYPPQSARFREGFLDVEKRVERLPHPLYLKGLMLIKDKVVLSNSAEWAFRSKGLPKKKKLIAAASESSTKDLATSNASQRTIQENFSRFRSISSLGASTKKEKHKPHSRLSQVVASFGCGSTAPLGIRRRERNKPKVYSEEEDNSQAPPLDAFGKMNQKGHHRQHDEEDEIFKDCCIDPHTLTTKRWVGACRCINDVSVDKGSTRSDEALLSKRLQNELRSHVQIEAKPTMPAESKKAQNSTVNSRVLNHPVDPIAVKREISVAKKLPALITRVYEGSMSDRIVVDSRKKVNTEVKILERWSSASVRDCLVLKGNSTPADLNSAGSVSSPLKERSNATSYDESFLIASFGRRHNRPQSMTSISTLSSYDFDRASHWGSYDATNMSFGPSNGGLAWQHTNIMEEGSRDQTIRRRVVTRPSSTIFDPDVSVIAYTLSDYDSDNEDERSLLHTVSYARAWLNRNVRNDEDNNDEFDNEDEDTDGDDTDCLIDLEANAKAWALSSGDAKTYGSSSAIKHDNMGGTQYRRQRELHAAALKRKYHKEFAEKPQAIVVSSHYEDDMNTFMFPNLSDYEDDMSTKSFKFFDHIKTASKMGQQEGIRMTNRKRYMQAGDEGHDYQSFAVAKKSRNPYEDFRDSMVEMVLQKQLHKSSELEELLQSFLCLNSLEHHDLIVQAFSEVWEKVFGSISGFHKRP</sequence>
<dbReference type="EMBL" id="JABFUD020000023">
    <property type="protein sequence ID" value="KAI5061088.1"/>
    <property type="molecule type" value="Genomic_DNA"/>
</dbReference>
<gene>
    <name evidence="8" type="ORF">GOP47_0023593</name>
</gene>
<evidence type="ECO:0000256" key="3">
    <source>
        <dbReference type="ARBA" id="ARBA00023015"/>
    </source>
</evidence>
<evidence type="ECO:0000256" key="5">
    <source>
        <dbReference type="ARBA" id="ARBA00023242"/>
    </source>
</evidence>
<proteinExistence type="predicted"/>
<evidence type="ECO:0000256" key="4">
    <source>
        <dbReference type="ARBA" id="ARBA00023163"/>
    </source>
</evidence>
<dbReference type="AlphaFoldDB" id="A0A9D4Z3I4"/>
<evidence type="ECO:0000259" key="7">
    <source>
        <dbReference type="PROSITE" id="PS51754"/>
    </source>
</evidence>
<evidence type="ECO:0000313" key="8">
    <source>
        <dbReference type="EMBL" id="KAI5061088.1"/>
    </source>
</evidence>
<keyword evidence="9" id="KW-1185">Reference proteome</keyword>
<dbReference type="GO" id="GO:0005634">
    <property type="term" value="C:nucleus"/>
    <property type="evidence" value="ECO:0007669"/>
    <property type="project" value="UniProtKB-SubCell"/>
</dbReference>
<feature type="domain" description="OVATE" evidence="7">
    <location>
        <begin position="649"/>
        <end position="708"/>
    </location>
</feature>
<dbReference type="InterPro" id="IPR006458">
    <property type="entry name" value="Ovate_C"/>
</dbReference>
<evidence type="ECO:0000256" key="6">
    <source>
        <dbReference type="SAM" id="MobiDB-lite"/>
    </source>
</evidence>
<reference evidence="8" key="1">
    <citation type="submission" date="2021-01" db="EMBL/GenBank/DDBJ databases">
        <title>Adiantum capillus-veneris genome.</title>
        <authorList>
            <person name="Fang Y."/>
            <person name="Liao Q."/>
        </authorList>
    </citation>
    <scope>NUCLEOTIDE SEQUENCE</scope>
    <source>
        <strain evidence="8">H3</strain>
        <tissue evidence="8">Leaf</tissue>
    </source>
</reference>
<comment type="caution">
    <text evidence="8">The sequence shown here is derived from an EMBL/GenBank/DDBJ whole genome shotgun (WGS) entry which is preliminary data.</text>
</comment>
<dbReference type="PANTHER" id="PTHR33057">
    <property type="entry name" value="TRANSCRIPTION REPRESSOR OFP7-RELATED"/>
    <property type="match status" value="1"/>
</dbReference>
<dbReference type="Pfam" id="PF04844">
    <property type="entry name" value="Ovate"/>
    <property type="match status" value="1"/>
</dbReference>
<dbReference type="PANTHER" id="PTHR33057:SF70">
    <property type="entry name" value="TRANSCRIPTION REPRESSOR-RELATED"/>
    <property type="match status" value="1"/>
</dbReference>
<keyword evidence="2" id="KW-0678">Repressor</keyword>
<protein>
    <recommendedName>
        <fullName evidence="7">OVATE domain-containing protein</fullName>
    </recommendedName>
</protein>